<dbReference type="Pfam" id="PF00248">
    <property type="entry name" value="Aldo_ket_red"/>
    <property type="match status" value="1"/>
</dbReference>
<dbReference type="Proteomes" id="UP001595699">
    <property type="component" value="Unassembled WGS sequence"/>
</dbReference>
<dbReference type="Gene3D" id="3.20.20.100">
    <property type="entry name" value="NADP-dependent oxidoreductase domain"/>
    <property type="match status" value="1"/>
</dbReference>
<dbReference type="SUPFAM" id="SSF51735">
    <property type="entry name" value="NAD(P)-binding Rossmann-fold domains"/>
    <property type="match status" value="1"/>
</dbReference>
<dbReference type="InterPro" id="IPR000683">
    <property type="entry name" value="Gfo/Idh/MocA-like_OxRdtase_N"/>
</dbReference>
<reference evidence="7" key="1">
    <citation type="journal article" date="2019" name="Int. J. Syst. Evol. Microbiol.">
        <title>The Global Catalogue of Microorganisms (GCM) 10K type strain sequencing project: providing services to taxonomists for standard genome sequencing and annotation.</title>
        <authorList>
            <consortium name="The Broad Institute Genomics Platform"/>
            <consortium name="The Broad Institute Genome Sequencing Center for Infectious Disease"/>
            <person name="Wu L."/>
            <person name="Ma J."/>
        </authorList>
    </citation>
    <scope>NUCLEOTIDE SEQUENCE [LARGE SCALE GENOMIC DNA]</scope>
    <source>
        <strain evidence="7">CGMCC 4.7241</strain>
    </source>
</reference>
<dbReference type="InterPro" id="IPR050984">
    <property type="entry name" value="Gfo/Idh/MocA_domain"/>
</dbReference>
<evidence type="ECO:0000259" key="3">
    <source>
        <dbReference type="Pfam" id="PF00248"/>
    </source>
</evidence>
<evidence type="ECO:0000259" key="5">
    <source>
        <dbReference type="Pfam" id="PF22725"/>
    </source>
</evidence>
<comment type="similarity">
    <text evidence="1">Belongs to the Gfo/Idh/MocA family.</text>
</comment>
<dbReference type="SUPFAM" id="SSF55347">
    <property type="entry name" value="Glyceraldehyde-3-phosphate dehydrogenase-like, C-terminal domain"/>
    <property type="match status" value="1"/>
</dbReference>
<dbReference type="Pfam" id="PF22725">
    <property type="entry name" value="GFO_IDH_MocA_C3"/>
    <property type="match status" value="1"/>
</dbReference>
<dbReference type="RefSeq" id="WP_205117174.1">
    <property type="nucleotide sequence ID" value="NZ_JAFBCM010000001.1"/>
</dbReference>
<keyword evidence="7" id="KW-1185">Reference proteome</keyword>
<evidence type="ECO:0000313" key="6">
    <source>
        <dbReference type="EMBL" id="MFC3760943.1"/>
    </source>
</evidence>
<evidence type="ECO:0000259" key="4">
    <source>
        <dbReference type="Pfam" id="PF01408"/>
    </source>
</evidence>
<dbReference type="InterPro" id="IPR055170">
    <property type="entry name" value="GFO_IDH_MocA-like_dom"/>
</dbReference>
<dbReference type="Gene3D" id="3.30.360.10">
    <property type="entry name" value="Dihydrodipicolinate Reductase, domain 2"/>
    <property type="match status" value="1"/>
</dbReference>
<dbReference type="InterPro" id="IPR036812">
    <property type="entry name" value="NAD(P)_OxRdtase_dom_sf"/>
</dbReference>
<dbReference type="InterPro" id="IPR023210">
    <property type="entry name" value="NADP_OxRdtase_dom"/>
</dbReference>
<dbReference type="CDD" id="cd19082">
    <property type="entry name" value="AKR_AKR10A1_2"/>
    <property type="match status" value="1"/>
</dbReference>
<sequence>MVDEHSEVVGKLRWGVLGPGGIARRFAGDLPASKTGQLVAVGSRDAGRARAFADEFGAERSYGSYEELLADPDVDAVYIATPHPQHAEWSIKAAEAGKHILCEKPIAMNHAQAMAVIEAAREHDVFLMEAFMYKCVPQTLKLAELVRSGAIGEVRQVQAAFAFHAQIRPGSRAFEPELGGGGILDVGCYPISLARLIAGAATGELFANPVSLTATGTLGTTEVDEWAVADLEFASGLHAQVATGVRVSGENDVRIFGSGGYIVVRNPWLPGRDESSSGIQVFRVGEPVEEITVDTTPLYAAEADAVAAHLADREAPQMSWADTLGNMAALDAWRDGLGLVYPSERADAQIPTVHGRPLARRSDSKMIYGSIPGVTKSVSRLVLGVDNQTTLPFASAMFDDFFERGGNTFDTAYIYGRGICERMLGQWIRNRGNREDVVVIDKGAHTPHCDPESLSRQFAESLDRLQTDYIDVYFMHRDNPEIPVGEFVDVLDSHLKAGQIRAYGGSNWSPERVAAANEYAAKAGKQPFVAVSNNFSLARALDVPWAGCVSSSDDASREWLESTGMVLMPWSSQARGFFTGRAKPEDRSDEELVRCWYSDENFERLARAQSLAAKRNVAPTAVALAYVLHQSFPTYPLIGPRQISETRSSMDALTLTLSPEEVRWLDLRD</sequence>
<proteinExistence type="inferred from homology"/>
<comment type="caution">
    <text evidence="6">The sequence shown here is derived from an EMBL/GenBank/DDBJ whole genome shotgun (WGS) entry which is preliminary data.</text>
</comment>
<dbReference type="Pfam" id="PF01408">
    <property type="entry name" value="GFO_IDH_MocA"/>
    <property type="match status" value="1"/>
</dbReference>
<dbReference type="InterPro" id="IPR036291">
    <property type="entry name" value="NAD(P)-bd_dom_sf"/>
</dbReference>
<dbReference type="PANTHER" id="PTHR22604:SF105">
    <property type="entry name" value="TRANS-1,2-DIHYDROBENZENE-1,2-DIOL DEHYDROGENASE"/>
    <property type="match status" value="1"/>
</dbReference>
<dbReference type="PANTHER" id="PTHR22604">
    <property type="entry name" value="OXIDOREDUCTASES"/>
    <property type="match status" value="1"/>
</dbReference>
<dbReference type="Gene3D" id="3.40.50.720">
    <property type="entry name" value="NAD(P)-binding Rossmann-like Domain"/>
    <property type="match status" value="1"/>
</dbReference>
<organism evidence="6 7">
    <name type="scientific">Tenggerimyces flavus</name>
    <dbReference type="NCBI Taxonomy" id="1708749"/>
    <lineage>
        <taxon>Bacteria</taxon>
        <taxon>Bacillati</taxon>
        <taxon>Actinomycetota</taxon>
        <taxon>Actinomycetes</taxon>
        <taxon>Propionibacteriales</taxon>
        <taxon>Nocardioidaceae</taxon>
        <taxon>Tenggerimyces</taxon>
    </lineage>
</organism>
<name>A0ABV7Y9V8_9ACTN</name>
<keyword evidence="2" id="KW-0560">Oxidoreductase</keyword>
<evidence type="ECO:0000313" key="7">
    <source>
        <dbReference type="Proteomes" id="UP001595699"/>
    </source>
</evidence>
<feature type="domain" description="Gfo/Idh/MocA-like oxidoreductase N-terminal" evidence="4">
    <location>
        <begin position="12"/>
        <end position="130"/>
    </location>
</feature>
<protein>
    <submittedName>
        <fullName evidence="6">Aldo/keto reductase</fullName>
    </submittedName>
</protein>
<dbReference type="EMBL" id="JBHRZH010000006">
    <property type="protein sequence ID" value="MFC3760943.1"/>
    <property type="molecule type" value="Genomic_DNA"/>
</dbReference>
<dbReference type="SUPFAM" id="SSF51430">
    <property type="entry name" value="NAD(P)-linked oxidoreductase"/>
    <property type="match status" value="1"/>
</dbReference>
<gene>
    <name evidence="6" type="ORF">ACFOUW_08830</name>
</gene>
<feature type="domain" description="GFO/IDH/MocA-like oxidoreductase" evidence="5">
    <location>
        <begin position="140"/>
        <end position="262"/>
    </location>
</feature>
<evidence type="ECO:0000256" key="2">
    <source>
        <dbReference type="ARBA" id="ARBA00023002"/>
    </source>
</evidence>
<evidence type="ECO:0000256" key="1">
    <source>
        <dbReference type="ARBA" id="ARBA00010928"/>
    </source>
</evidence>
<feature type="domain" description="NADP-dependent oxidoreductase" evidence="3">
    <location>
        <begin position="387"/>
        <end position="665"/>
    </location>
</feature>
<accession>A0ABV7Y9V8</accession>